<keyword evidence="5 7" id="KW-0804">Transcription</keyword>
<comment type="function">
    <text evidence="7">Component of the Mediator complex, a coactivator involved in the regulated transcription of nearly all RNA polymerase II-dependent genes. Mediator functions as a bridge to convey information from gene-specific regulatory proteins to the basal RNA polymerase II transcription machinery. Mediator is recruited to promoters by direct interactions with regulatory proteins and serves as a scaffold for the assembly of a functional preinitiation complex with RNA polymerase II and the general transcription factors.</text>
</comment>
<comment type="subcellular location">
    <subcellularLocation>
        <location evidence="1 7">Nucleus</location>
    </subcellularLocation>
</comment>
<accession>A0A0N5BQQ9</accession>
<dbReference type="GO" id="GO:0003712">
    <property type="term" value="F:transcription coregulator activity"/>
    <property type="evidence" value="ECO:0007669"/>
    <property type="project" value="InterPro"/>
</dbReference>
<evidence type="ECO:0000313" key="10">
    <source>
        <dbReference type="WBParaSite" id="SPAL_0000822100.1"/>
    </source>
</evidence>
<keyword evidence="6 7" id="KW-0539">Nucleus</keyword>
<gene>
    <name evidence="7" type="primary">MED9</name>
</gene>
<evidence type="ECO:0000256" key="5">
    <source>
        <dbReference type="ARBA" id="ARBA00023163"/>
    </source>
</evidence>
<comment type="subunit">
    <text evidence="7">Component of the Mediator complex.</text>
</comment>
<dbReference type="Pfam" id="PF07544">
    <property type="entry name" value="Med9"/>
    <property type="match status" value="1"/>
</dbReference>
<dbReference type="Proteomes" id="UP000046392">
    <property type="component" value="Unplaced"/>
</dbReference>
<evidence type="ECO:0000256" key="3">
    <source>
        <dbReference type="ARBA" id="ARBA00023015"/>
    </source>
</evidence>
<evidence type="ECO:0000313" key="9">
    <source>
        <dbReference type="Proteomes" id="UP000046392"/>
    </source>
</evidence>
<name>A0A0N5BQQ9_STREA</name>
<keyword evidence="9" id="KW-1185">Reference proteome</keyword>
<reference evidence="10" key="1">
    <citation type="submission" date="2017-02" db="UniProtKB">
        <authorList>
            <consortium name="WormBaseParasite"/>
        </authorList>
    </citation>
    <scope>IDENTIFICATION</scope>
</reference>
<feature type="region of interest" description="Disordered" evidence="8">
    <location>
        <begin position="1"/>
        <end position="20"/>
    </location>
</feature>
<keyword evidence="3 7" id="KW-0805">Transcription regulation</keyword>
<protein>
    <recommendedName>
        <fullName evidence="7">Mediator of RNA polymerase II transcription subunit 9</fullName>
    </recommendedName>
    <alternativeName>
        <fullName evidence="7">Mediator complex subunit 9</fullName>
    </alternativeName>
</protein>
<evidence type="ECO:0000256" key="7">
    <source>
        <dbReference type="RuleBase" id="RU364145"/>
    </source>
</evidence>
<dbReference type="AlphaFoldDB" id="A0A0N5BQQ9"/>
<comment type="similarity">
    <text evidence="2 7">Belongs to the Mediator complex subunit 9 family.</text>
</comment>
<evidence type="ECO:0000256" key="4">
    <source>
        <dbReference type="ARBA" id="ARBA00023159"/>
    </source>
</evidence>
<organism evidence="9 10">
    <name type="scientific">Strongyloides papillosus</name>
    <name type="common">Intestinal threadworm</name>
    <dbReference type="NCBI Taxonomy" id="174720"/>
    <lineage>
        <taxon>Eukaryota</taxon>
        <taxon>Metazoa</taxon>
        <taxon>Ecdysozoa</taxon>
        <taxon>Nematoda</taxon>
        <taxon>Chromadorea</taxon>
        <taxon>Rhabditida</taxon>
        <taxon>Tylenchina</taxon>
        <taxon>Panagrolaimomorpha</taxon>
        <taxon>Strongyloidoidea</taxon>
        <taxon>Strongyloididae</taxon>
        <taxon>Strongyloides</taxon>
    </lineage>
</organism>
<dbReference type="WBParaSite" id="SPAL_0000822100.1">
    <property type="protein sequence ID" value="SPAL_0000822100.1"/>
    <property type="gene ID" value="SPAL_0000822100"/>
</dbReference>
<dbReference type="InterPro" id="IPR011425">
    <property type="entry name" value="Med9"/>
</dbReference>
<evidence type="ECO:0000256" key="2">
    <source>
        <dbReference type="ARBA" id="ARBA00008089"/>
    </source>
</evidence>
<evidence type="ECO:0000256" key="8">
    <source>
        <dbReference type="SAM" id="MobiDB-lite"/>
    </source>
</evidence>
<dbReference type="GO" id="GO:0006357">
    <property type="term" value="P:regulation of transcription by RNA polymerase II"/>
    <property type="evidence" value="ECO:0007669"/>
    <property type="project" value="InterPro"/>
</dbReference>
<keyword evidence="4 7" id="KW-0010">Activator</keyword>
<proteinExistence type="inferred from homology"/>
<evidence type="ECO:0000256" key="1">
    <source>
        <dbReference type="ARBA" id="ARBA00004123"/>
    </source>
</evidence>
<sequence length="132" mass="15314">MEVSSPEQSNQKIPQNDPTVYSKTCLTEMHSALTDLMESFEVPNSSNINKKVKTVESRLELFKSSLDQIPDIDHNLLYQEKKIKDLQRCLELKKNLINRLYALPKKLEDIKPGKGINEIMKKKQQLQNEKKT</sequence>
<evidence type="ECO:0000256" key="6">
    <source>
        <dbReference type="ARBA" id="ARBA00023242"/>
    </source>
</evidence>
<dbReference type="GO" id="GO:0016592">
    <property type="term" value="C:mediator complex"/>
    <property type="evidence" value="ECO:0007669"/>
    <property type="project" value="InterPro"/>
</dbReference>